<reference evidence="2" key="1">
    <citation type="submission" date="2017-04" db="EMBL/GenBank/DDBJ databases">
        <authorList>
            <person name="Varghese N."/>
            <person name="Submissions S."/>
        </authorList>
    </citation>
    <scope>NUCLEOTIDE SEQUENCE [LARGE SCALE GENOMIC DNA]</scope>
    <source>
        <strain evidence="2">UI2</strain>
    </source>
</reference>
<sequence length="301" mass="31771">MQGAAPRYTPNMRPFTHFAAIDWSGARGARQRGIALAVASGAAAPALVRPGHVWSRAEIFDWLCDVAAQGTDMLIGFDFSAAFAFADRDAYFPQWSDSPPDMRALWALVARHAADDPHFEAHGFLNHAEARRHFRHAKGDVGDLFEGGTGRLRIVEQHQRATRQAASVSNFNLVGAAQVGKASLSGMRLLHHLGGALPLWPLDPVPARGPLLVEIYTALAARAAGVPAGRSKIRDGAALDTALAALGSPPAGLAGPVSDHASDALLSAAWLRAIAADAAPWSPAPLTPAIARTEGWTFGII</sequence>
<gene>
    <name evidence="1" type="ORF">SAMN06295984_1800</name>
</gene>
<proteinExistence type="predicted"/>
<dbReference type="Proteomes" id="UP000194469">
    <property type="component" value="Unassembled WGS sequence"/>
</dbReference>
<evidence type="ECO:0000313" key="2">
    <source>
        <dbReference type="Proteomes" id="UP000194469"/>
    </source>
</evidence>
<protein>
    <recommendedName>
        <fullName evidence="3">DUF429 domain-containing protein</fullName>
    </recommendedName>
</protein>
<evidence type="ECO:0008006" key="3">
    <source>
        <dbReference type="Google" id="ProtNLM"/>
    </source>
</evidence>
<dbReference type="AlphaFoldDB" id="A0A1Y6FT91"/>
<evidence type="ECO:0000313" key="1">
    <source>
        <dbReference type="EMBL" id="SMQ76360.1"/>
    </source>
</evidence>
<accession>A0A1Y6FT91</accession>
<dbReference type="EMBL" id="FXWL01000002">
    <property type="protein sequence ID" value="SMQ76360.1"/>
    <property type="molecule type" value="Genomic_DNA"/>
</dbReference>
<organism evidence="1 2">
    <name type="scientific">Sphingopyxis terrae subsp. ummariensis</name>
    <dbReference type="NCBI Taxonomy" id="429001"/>
    <lineage>
        <taxon>Bacteria</taxon>
        <taxon>Pseudomonadati</taxon>
        <taxon>Pseudomonadota</taxon>
        <taxon>Alphaproteobacteria</taxon>
        <taxon>Sphingomonadales</taxon>
        <taxon>Sphingomonadaceae</taxon>
        <taxon>Sphingopyxis</taxon>
    </lineage>
</organism>
<name>A0A1Y6FT91_9SPHN</name>
<keyword evidence="2" id="KW-1185">Reference proteome</keyword>